<keyword evidence="6" id="KW-0378">Hydrolase</keyword>
<proteinExistence type="predicted"/>
<dbReference type="Pfam" id="PF00078">
    <property type="entry name" value="RVT_1"/>
    <property type="match status" value="1"/>
</dbReference>
<protein>
    <recommendedName>
        <fullName evidence="8">Reverse transcriptase domain-containing protein</fullName>
    </recommendedName>
</protein>
<evidence type="ECO:0000259" key="8">
    <source>
        <dbReference type="PROSITE" id="PS50878"/>
    </source>
</evidence>
<evidence type="ECO:0000313" key="9">
    <source>
        <dbReference type="EMBL" id="CAL1681004.1"/>
    </source>
</evidence>
<organism evidence="9 10">
    <name type="scientific">Lasius platythorax</name>
    <dbReference type="NCBI Taxonomy" id="488582"/>
    <lineage>
        <taxon>Eukaryota</taxon>
        <taxon>Metazoa</taxon>
        <taxon>Ecdysozoa</taxon>
        <taxon>Arthropoda</taxon>
        <taxon>Hexapoda</taxon>
        <taxon>Insecta</taxon>
        <taxon>Pterygota</taxon>
        <taxon>Neoptera</taxon>
        <taxon>Endopterygota</taxon>
        <taxon>Hymenoptera</taxon>
        <taxon>Apocrita</taxon>
        <taxon>Aculeata</taxon>
        <taxon>Formicoidea</taxon>
        <taxon>Formicidae</taxon>
        <taxon>Formicinae</taxon>
        <taxon>Lasius</taxon>
        <taxon>Lasius</taxon>
    </lineage>
</organism>
<dbReference type="SUPFAM" id="SSF56672">
    <property type="entry name" value="DNA/RNA polymerases"/>
    <property type="match status" value="1"/>
</dbReference>
<evidence type="ECO:0000313" key="10">
    <source>
        <dbReference type="Proteomes" id="UP001497644"/>
    </source>
</evidence>
<dbReference type="CDD" id="cd01647">
    <property type="entry name" value="RT_LTR"/>
    <property type="match status" value="1"/>
</dbReference>
<keyword evidence="3" id="KW-0548">Nucleotidyltransferase</keyword>
<sequence length="190" mass="21597">MMEQGICKPSCSPYASPLHMVPKKEAGTWRPCGDYKALNAATVPDRYPLPHIQDFTAGLHGKKFFSKIDLIRAFHQILMAPANVPKTAVITPFGLYEFLTMPFGLRNAVQTFQRHMNNTLRGLNFTFCYLDDILVASSNEQEHLQHLDTLFRRLQDYRLTVNVSKCIFGVEEISFLGYSVFCKGIIPHPD</sequence>
<evidence type="ECO:0000256" key="1">
    <source>
        <dbReference type="ARBA" id="ARBA00022670"/>
    </source>
</evidence>
<dbReference type="FunFam" id="3.10.10.10:FF:000007">
    <property type="entry name" value="Retrovirus-related Pol polyprotein from transposon 17.6-like Protein"/>
    <property type="match status" value="1"/>
</dbReference>
<name>A0AAV2NMG2_9HYME</name>
<dbReference type="InterPro" id="IPR053134">
    <property type="entry name" value="RNA-dir_DNA_polymerase"/>
</dbReference>
<dbReference type="InterPro" id="IPR000477">
    <property type="entry name" value="RT_dom"/>
</dbReference>
<dbReference type="Gene3D" id="3.30.70.270">
    <property type="match status" value="1"/>
</dbReference>
<keyword evidence="4" id="KW-0540">Nuclease</keyword>
<dbReference type="GO" id="GO:0004519">
    <property type="term" value="F:endonuclease activity"/>
    <property type="evidence" value="ECO:0007669"/>
    <property type="project" value="UniProtKB-KW"/>
</dbReference>
<dbReference type="GO" id="GO:0008233">
    <property type="term" value="F:peptidase activity"/>
    <property type="evidence" value="ECO:0007669"/>
    <property type="project" value="UniProtKB-KW"/>
</dbReference>
<dbReference type="InterPro" id="IPR043502">
    <property type="entry name" value="DNA/RNA_pol_sf"/>
</dbReference>
<dbReference type="AlphaFoldDB" id="A0AAV2NMG2"/>
<evidence type="ECO:0000256" key="4">
    <source>
        <dbReference type="ARBA" id="ARBA00022722"/>
    </source>
</evidence>
<evidence type="ECO:0000256" key="2">
    <source>
        <dbReference type="ARBA" id="ARBA00022679"/>
    </source>
</evidence>
<dbReference type="InterPro" id="IPR043128">
    <property type="entry name" value="Rev_trsase/Diguanyl_cyclase"/>
</dbReference>
<evidence type="ECO:0000256" key="6">
    <source>
        <dbReference type="ARBA" id="ARBA00022801"/>
    </source>
</evidence>
<keyword evidence="1" id="KW-0645">Protease</keyword>
<dbReference type="Proteomes" id="UP001497644">
    <property type="component" value="Chromosome 3"/>
</dbReference>
<evidence type="ECO:0000256" key="3">
    <source>
        <dbReference type="ARBA" id="ARBA00022695"/>
    </source>
</evidence>
<feature type="domain" description="Reverse transcriptase" evidence="8">
    <location>
        <begin position="2"/>
        <end position="180"/>
    </location>
</feature>
<dbReference type="EMBL" id="OZ034826">
    <property type="protein sequence ID" value="CAL1681004.1"/>
    <property type="molecule type" value="Genomic_DNA"/>
</dbReference>
<dbReference type="PANTHER" id="PTHR24559">
    <property type="entry name" value="TRANSPOSON TY3-I GAG-POL POLYPROTEIN"/>
    <property type="match status" value="1"/>
</dbReference>
<dbReference type="GO" id="GO:0003964">
    <property type="term" value="F:RNA-directed DNA polymerase activity"/>
    <property type="evidence" value="ECO:0007669"/>
    <property type="project" value="UniProtKB-KW"/>
</dbReference>
<evidence type="ECO:0000256" key="7">
    <source>
        <dbReference type="ARBA" id="ARBA00022918"/>
    </source>
</evidence>
<keyword evidence="7" id="KW-0695">RNA-directed DNA polymerase</keyword>
<dbReference type="PANTHER" id="PTHR24559:SF444">
    <property type="entry name" value="REVERSE TRANSCRIPTASE DOMAIN-CONTAINING PROTEIN"/>
    <property type="match status" value="1"/>
</dbReference>
<evidence type="ECO:0000256" key="5">
    <source>
        <dbReference type="ARBA" id="ARBA00022759"/>
    </source>
</evidence>
<dbReference type="PROSITE" id="PS50878">
    <property type="entry name" value="RT_POL"/>
    <property type="match status" value="1"/>
</dbReference>
<keyword evidence="2" id="KW-0808">Transferase</keyword>
<accession>A0AAV2NMG2</accession>
<dbReference type="Gene3D" id="3.10.10.10">
    <property type="entry name" value="HIV Type 1 Reverse Transcriptase, subunit A, domain 1"/>
    <property type="match status" value="1"/>
</dbReference>
<reference evidence="9" key="1">
    <citation type="submission" date="2024-04" db="EMBL/GenBank/DDBJ databases">
        <authorList>
            <consortium name="Molecular Ecology Group"/>
        </authorList>
    </citation>
    <scope>NUCLEOTIDE SEQUENCE</scope>
</reference>
<dbReference type="GO" id="GO:0006508">
    <property type="term" value="P:proteolysis"/>
    <property type="evidence" value="ECO:0007669"/>
    <property type="project" value="UniProtKB-KW"/>
</dbReference>
<gene>
    <name evidence="9" type="ORF">LPLAT_LOCUS7168</name>
</gene>
<keyword evidence="5" id="KW-0255">Endonuclease</keyword>
<keyword evidence="10" id="KW-1185">Reference proteome</keyword>